<reference evidence="3" key="1">
    <citation type="journal article" date="2015" name="Nature">
        <title>Complex archaea that bridge the gap between prokaryotes and eukaryotes.</title>
        <authorList>
            <person name="Spang A."/>
            <person name="Saw J.H."/>
            <person name="Jorgensen S.L."/>
            <person name="Zaremba-Niedzwiedzka K."/>
            <person name="Martijn J."/>
            <person name="Lind A.E."/>
            <person name="van Eijk R."/>
            <person name="Schleper C."/>
            <person name="Guy L."/>
            <person name="Ettema T.J."/>
        </authorList>
    </citation>
    <scope>NUCLEOTIDE SEQUENCE</scope>
</reference>
<evidence type="ECO:0008006" key="4">
    <source>
        <dbReference type="Google" id="ProtNLM"/>
    </source>
</evidence>
<gene>
    <name evidence="3" type="ORF">LCGC14_0570810</name>
</gene>
<evidence type="ECO:0000259" key="1">
    <source>
        <dbReference type="Pfam" id="PF00534"/>
    </source>
</evidence>
<dbReference type="PANTHER" id="PTHR12526">
    <property type="entry name" value="GLYCOSYLTRANSFERASE"/>
    <property type="match status" value="1"/>
</dbReference>
<comment type="caution">
    <text evidence="3">The sequence shown here is derived from an EMBL/GenBank/DDBJ whole genome shotgun (WGS) entry which is preliminary data.</text>
</comment>
<dbReference type="PANTHER" id="PTHR12526:SF630">
    <property type="entry name" value="GLYCOSYLTRANSFERASE"/>
    <property type="match status" value="1"/>
</dbReference>
<dbReference type="InterPro" id="IPR028098">
    <property type="entry name" value="Glyco_trans_4-like_N"/>
</dbReference>
<dbReference type="SUPFAM" id="SSF53756">
    <property type="entry name" value="UDP-Glycosyltransferase/glycogen phosphorylase"/>
    <property type="match status" value="1"/>
</dbReference>
<proteinExistence type="predicted"/>
<protein>
    <recommendedName>
        <fullName evidence="4">Glycosyltransferase subfamily 4-like N-terminal domain-containing protein</fullName>
    </recommendedName>
</protein>
<name>A0A0F9RPB1_9ZZZZ</name>
<dbReference type="GO" id="GO:0016757">
    <property type="term" value="F:glycosyltransferase activity"/>
    <property type="evidence" value="ECO:0007669"/>
    <property type="project" value="InterPro"/>
</dbReference>
<organism evidence="3">
    <name type="scientific">marine sediment metagenome</name>
    <dbReference type="NCBI Taxonomy" id="412755"/>
    <lineage>
        <taxon>unclassified sequences</taxon>
        <taxon>metagenomes</taxon>
        <taxon>ecological metagenomes</taxon>
    </lineage>
</organism>
<dbReference type="EMBL" id="LAZR01000838">
    <property type="protein sequence ID" value="KKN56569.1"/>
    <property type="molecule type" value="Genomic_DNA"/>
</dbReference>
<feature type="domain" description="Glycosyltransferase subfamily 4-like N-terminal" evidence="2">
    <location>
        <begin position="24"/>
        <end position="187"/>
    </location>
</feature>
<dbReference type="AlphaFoldDB" id="A0A0F9RPB1"/>
<accession>A0A0F9RPB1</accession>
<dbReference type="Pfam" id="PF13439">
    <property type="entry name" value="Glyco_transf_4"/>
    <property type="match status" value="1"/>
</dbReference>
<dbReference type="CDD" id="cd03801">
    <property type="entry name" value="GT4_PimA-like"/>
    <property type="match status" value="1"/>
</dbReference>
<sequence>MSKTHFNKGLKNILMLHGGADLYGGSKILLQTAKILFKNGFNVIVVVDSEGPLINELEKEGIIVLIAELGILRRRYFNPRGLINRVKALFQSRKFLTDLILKHQIDLVYSNTTSVLIGCYVAKKRELPHIWHIHEIIKNPRFFTKFISWHLNKFADKIIVVSEEVRKHWNQQVDNSKIITIYNGLDYSNYLNSTSVLRKELGISKEKVIIGMIGRVNLWKGQKYFLEMAAKIVQKYPQSVFILVGDAYPGYEYLYEEINLFIRNNQLEASTYNLGYRTDVPFLLASFDLFILPSIEPDPLPTVVLEAMASSKPVIATAHGGALEMVLNNTTGIHIPWDDASEAISRFEWLIEDKIQRQVMGENAKTRVLSSFSQEEYEKNIINLISSSLR</sequence>
<feature type="domain" description="Glycosyl transferase family 1" evidence="1">
    <location>
        <begin position="197"/>
        <end position="366"/>
    </location>
</feature>
<evidence type="ECO:0000313" key="3">
    <source>
        <dbReference type="EMBL" id="KKN56569.1"/>
    </source>
</evidence>
<dbReference type="InterPro" id="IPR001296">
    <property type="entry name" value="Glyco_trans_1"/>
</dbReference>
<dbReference type="Pfam" id="PF00534">
    <property type="entry name" value="Glycos_transf_1"/>
    <property type="match status" value="1"/>
</dbReference>
<dbReference type="Gene3D" id="3.40.50.2000">
    <property type="entry name" value="Glycogen Phosphorylase B"/>
    <property type="match status" value="2"/>
</dbReference>
<evidence type="ECO:0000259" key="2">
    <source>
        <dbReference type="Pfam" id="PF13439"/>
    </source>
</evidence>